<dbReference type="AlphaFoldDB" id="A0A2N7VE73"/>
<proteinExistence type="predicted"/>
<reference evidence="5 6" key="1">
    <citation type="submission" date="2018-01" db="EMBL/GenBank/DDBJ databases">
        <title>Whole genome analyses suggest that Burkholderia sensu lato contains two further novel genera in the rhizoxinica-symbiotica group Mycetohabitans gen. nov., and Trinickia gen. nov.: implications for the evolution of diazotrophy and nodulation in the Burkholderiaceae.</title>
        <authorList>
            <person name="Estrada-de los Santos P."/>
            <person name="Palmer M."/>
            <person name="Chavez-Ramirez B."/>
            <person name="Beukes C."/>
            <person name="Steenkamp E.T."/>
            <person name="Hirsch A.M."/>
            <person name="Manyaka P."/>
            <person name="Maluk M."/>
            <person name="Lafos M."/>
            <person name="Crook M."/>
            <person name="Gross E."/>
            <person name="Simon M.F."/>
            <person name="Bueno dos Reis Junior F."/>
            <person name="Poole P.S."/>
            <person name="Venter S.N."/>
            <person name="James E.K."/>
        </authorList>
    </citation>
    <scope>NUCLEOTIDE SEQUENCE [LARGE SCALE GENOMIC DNA]</scope>
    <source>
        <strain evidence="5 6">GIMN1.004</strain>
    </source>
</reference>
<dbReference type="InterPro" id="IPR020449">
    <property type="entry name" value="Tscrpt_reg_AraC-type_HTH"/>
</dbReference>
<keyword evidence="6" id="KW-1185">Reference proteome</keyword>
<evidence type="ECO:0000256" key="2">
    <source>
        <dbReference type="ARBA" id="ARBA00023125"/>
    </source>
</evidence>
<dbReference type="SMART" id="SM00342">
    <property type="entry name" value="HTH_ARAC"/>
    <property type="match status" value="1"/>
</dbReference>
<sequence length="373" mass="41811">MTATSLAKAQSVRPPFLPRGQTVTRGGSWSARVNRSIQPSISGWRLRLLTDYAEEQGLSAVDLLRACDVDFEFLNNPDTRVPIDDFVKLCEFVGDYTDVPNLGLQLGARMRHQYLGPYGFVLLSCSTTRELLQQSVRFSALSNNTGRVSVEDRGELCVMHWKGYLASGTHTATFLDELILASWTTMRRRFGCGNGAPPKWVSFRHAAPSNPKIYSRLFRCEVRFGAEEVALAFSSSDLDEKLPHGNPQVLAVMTSLCQRLLGQLGDPLDPTWLSECRRVVIDELQDGNPAIENVSRILGVSPTVLRQKFRQHALSFRTFTDALRRDLALSYLDDSTLHLTDVADLLGFSEQSAFQRAFKRWTGKTPGEHRRSI</sequence>
<evidence type="ECO:0000256" key="3">
    <source>
        <dbReference type="ARBA" id="ARBA00023163"/>
    </source>
</evidence>
<organism evidence="5 6">
    <name type="scientific">Trinickia dabaoshanensis</name>
    <dbReference type="NCBI Taxonomy" id="564714"/>
    <lineage>
        <taxon>Bacteria</taxon>
        <taxon>Pseudomonadati</taxon>
        <taxon>Pseudomonadota</taxon>
        <taxon>Betaproteobacteria</taxon>
        <taxon>Burkholderiales</taxon>
        <taxon>Burkholderiaceae</taxon>
        <taxon>Trinickia</taxon>
    </lineage>
</organism>
<dbReference type="Pfam" id="PF12625">
    <property type="entry name" value="Arabinose_bd"/>
    <property type="match status" value="1"/>
</dbReference>
<dbReference type="InterPro" id="IPR032687">
    <property type="entry name" value="AraC-type_N"/>
</dbReference>
<name>A0A2N7VE73_9BURK</name>
<dbReference type="EMBL" id="PNYA01000031">
    <property type="protein sequence ID" value="PMS15452.1"/>
    <property type="molecule type" value="Genomic_DNA"/>
</dbReference>
<evidence type="ECO:0000256" key="1">
    <source>
        <dbReference type="ARBA" id="ARBA00023015"/>
    </source>
</evidence>
<protein>
    <recommendedName>
        <fullName evidence="4">HTH araC/xylS-type domain-containing protein</fullName>
    </recommendedName>
</protein>
<dbReference type="PANTHER" id="PTHR47894:SF1">
    <property type="entry name" value="HTH-TYPE TRANSCRIPTIONAL REGULATOR VQSM"/>
    <property type="match status" value="1"/>
</dbReference>
<evidence type="ECO:0000259" key="4">
    <source>
        <dbReference type="PROSITE" id="PS01124"/>
    </source>
</evidence>
<dbReference type="GO" id="GO:0005829">
    <property type="term" value="C:cytosol"/>
    <property type="evidence" value="ECO:0007669"/>
    <property type="project" value="TreeGrafter"/>
</dbReference>
<dbReference type="PRINTS" id="PR00032">
    <property type="entry name" value="HTHARAC"/>
</dbReference>
<dbReference type="GO" id="GO:0000976">
    <property type="term" value="F:transcription cis-regulatory region binding"/>
    <property type="evidence" value="ECO:0007669"/>
    <property type="project" value="TreeGrafter"/>
</dbReference>
<dbReference type="GO" id="GO:0003700">
    <property type="term" value="F:DNA-binding transcription factor activity"/>
    <property type="evidence" value="ECO:0007669"/>
    <property type="project" value="InterPro"/>
</dbReference>
<dbReference type="Gene3D" id="1.10.10.60">
    <property type="entry name" value="Homeodomain-like"/>
    <property type="match status" value="1"/>
</dbReference>
<gene>
    <name evidence="5" type="ORF">C0Z18_26785</name>
</gene>
<dbReference type="InterPro" id="IPR018060">
    <property type="entry name" value="HTH_AraC"/>
</dbReference>
<evidence type="ECO:0000313" key="5">
    <source>
        <dbReference type="EMBL" id="PMS15452.1"/>
    </source>
</evidence>
<evidence type="ECO:0000313" key="6">
    <source>
        <dbReference type="Proteomes" id="UP000235616"/>
    </source>
</evidence>
<comment type="caution">
    <text evidence="5">The sequence shown here is derived from an EMBL/GenBank/DDBJ whole genome shotgun (WGS) entry which is preliminary data.</text>
</comment>
<feature type="domain" description="HTH araC/xylS-type" evidence="4">
    <location>
        <begin position="274"/>
        <end position="372"/>
    </location>
</feature>
<keyword evidence="3" id="KW-0804">Transcription</keyword>
<dbReference type="PROSITE" id="PS01124">
    <property type="entry name" value="HTH_ARAC_FAMILY_2"/>
    <property type="match status" value="1"/>
</dbReference>
<dbReference type="InterPro" id="IPR009057">
    <property type="entry name" value="Homeodomain-like_sf"/>
</dbReference>
<dbReference type="SUPFAM" id="SSF46689">
    <property type="entry name" value="Homeodomain-like"/>
    <property type="match status" value="1"/>
</dbReference>
<dbReference type="PANTHER" id="PTHR47894">
    <property type="entry name" value="HTH-TYPE TRANSCRIPTIONAL REGULATOR GADX"/>
    <property type="match status" value="1"/>
</dbReference>
<dbReference type="Proteomes" id="UP000235616">
    <property type="component" value="Unassembled WGS sequence"/>
</dbReference>
<dbReference type="Pfam" id="PF12833">
    <property type="entry name" value="HTH_18"/>
    <property type="match status" value="1"/>
</dbReference>
<keyword evidence="1" id="KW-0805">Transcription regulation</keyword>
<keyword evidence="2" id="KW-0238">DNA-binding</keyword>
<accession>A0A2N7VE73</accession>